<reference evidence="1" key="1">
    <citation type="journal article" date="2019" name="Sci. Rep.">
        <title>Draft genome of Tanacetum cinerariifolium, the natural source of mosquito coil.</title>
        <authorList>
            <person name="Yamashiro T."/>
            <person name="Shiraishi A."/>
            <person name="Satake H."/>
            <person name="Nakayama K."/>
        </authorList>
    </citation>
    <scope>NUCLEOTIDE SEQUENCE</scope>
</reference>
<dbReference type="EMBL" id="BKCJ011414356">
    <property type="protein sequence ID" value="GFD31464.1"/>
    <property type="molecule type" value="Genomic_DNA"/>
</dbReference>
<comment type="caution">
    <text evidence="1">The sequence shown here is derived from an EMBL/GenBank/DDBJ whole genome shotgun (WGS) entry which is preliminary data.</text>
</comment>
<proteinExistence type="predicted"/>
<sequence length="91" mass="10039">MGEPLSPDHVFDFPMDEPEPHPAYDLFAPRPLPGYARNPNNMNGWIEADVSLLGEMGEMGEPLGAEADKPMVDLVVVEFAELIVEGEEQMV</sequence>
<accession>A0A699VIB2</accession>
<organism evidence="1">
    <name type="scientific">Tanacetum cinerariifolium</name>
    <name type="common">Dalmatian daisy</name>
    <name type="synonym">Chrysanthemum cinerariifolium</name>
    <dbReference type="NCBI Taxonomy" id="118510"/>
    <lineage>
        <taxon>Eukaryota</taxon>
        <taxon>Viridiplantae</taxon>
        <taxon>Streptophyta</taxon>
        <taxon>Embryophyta</taxon>
        <taxon>Tracheophyta</taxon>
        <taxon>Spermatophyta</taxon>
        <taxon>Magnoliopsida</taxon>
        <taxon>eudicotyledons</taxon>
        <taxon>Gunneridae</taxon>
        <taxon>Pentapetalae</taxon>
        <taxon>asterids</taxon>
        <taxon>campanulids</taxon>
        <taxon>Asterales</taxon>
        <taxon>Asteraceae</taxon>
        <taxon>Asteroideae</taxon>
        <taxon>Anthemideae</taxon>
        <taxon>Anthemidinae</taxon>
        <taxon>Tanacetum</taxon>
    </lineage>
</organism>
<name>A0A699VIB2_TANCI</name>
<feature type="non-terminal residue" evidence="1">
    <location>
        <position position="91"/>
    </location>
</feature>
<gene>
    <name evidence="1" type="ORF">Tci_903433</name>
</gene>
<protein>
    <submittedName>
        <fullName evidence="1">Uncharacterized protein</fullName>
    </submittedName>
</protein>
<evidence type="ECO:0000313" key="1">
    <source>
        <dbReference type="EMBL" id="GFD31464.1"/>
    </source>
</evidence>
<dbReference type="AlphaFoldDB" id="A0A699VIB2"/>